<feature type="transmembrane region" description="Helical" evidence="2">
    <location>
        <begin position="78"/>
        <end position="97"/>
    </location>
</feature>
<gene>
    <name evidence="4" type="ORF">B8V81_2322</name>
</gene>
<accession>A0A2N5N0N0</accession>
<sequence>MEQDQRQPERSIVTGGAAPAPEPTSAAAGQAQERPDGEAGAGGGRQVERPFATDGEPSSSEPLRPLDLRVIRARRLEGAVTSGVYAAVVLALALLSARFGWPWWIAAGAGALALAGAALELLWLPRLLHRSWGYLVREHEIELAHGFIVRKRTLVPVARIQHIDTKQGPIQKRCGIATLTMATAAGSHAIPGLPEEQAEAMRSRLAELTRRADDEI</sequence>
<evidence type="ECO:0000256" key="1">
    <source>
        <dbReference type="SAM" id="MobiDB-lite"/>
    </source>
</evidence>
<evidence type="ECO:0000256" key="2">
    <source>
        <dbReference type="SAM" id="Phobius"/>
    </source>
</evidence>
<reference evidence="4 5" key="1">
    <citation type="submission" date="2017-05" db="EMBL/GenBank/DDBJ databases">
        <title>Functional genome analysis of Paenibacillus pasadenensis strain R16: insights on endophytic life style and antifungal activity.</title>
        <authorList>
            <person name="Passera A."/>
            <person name="Marcolungo L."/>
            <person name="Casati P."/>
            <person name="Brasca M."/>
            <person name="Quaglino F."/>
            <person name="Delledonne M."/>
        </authorList>
    </citation>
    <scope>NUCLEOTIDE SEQUENCE [LARGE SCALE GENOMIC DNA]</scope>
    <source>
        <strain evidence="4 5">R16</strain>
    </source>
</reference>
<feature type="compositionally biased region" description="Low complexity" evidence="1">
    <location>
        <begin position="15"/>
        <end position="29"/>
    </location>
</feature>
<feature type="region of interest" description="Disordered" evidence="1">
    <location>
        <begin position="1"/>
        <end position="63"/>
    </location>
</feature>
<evidence type="ECO:0000259" key="3">
    <source>
        <dbReference type="Pfam" id="PF03703"/>
    </source>
</evidence>
<keyword evidence="2" id="KW-0812">Transmembrane</keyword>
<proteinExistence type="predicted"/>
<dbReference type="PANTHER" id="PTHR34473">
    <property type="entry name" value="UPF0699 TRANSMEMBRANE PROTEIN YDBS"/>
    <property type="match status" value="1"/>
</dbReference>
<keyword evidence="2" id="KW-1133">Transmembrane helix</keyword>
<feature type="domain" description="YdbS-like PH" evidence="3">
    <location>
        <begin position="130"/>
        <end position="204"/>
    </location>
</feature>
<comment type="caution">
    <text evidence="4">The sequence shown here is derived from an EMBL/GenBank/DDBJ whole genome shotgun (WGS) entry which is preliminary data.</text>
</comment>
<dbReference type="PANTHER" id="PTHR34473:SF2">
    <property type="entry name" value="UPF0699 TRANSMEMBRANE PROTEIN YDBT"/>
    <property type="match status" value="1"/>
</dbReference>
<name>A0A2N5N0N0_9BACL</name>
<dbReference type="Proteomes" id="UP000234789">
    <property type="component" value="Unassembled WGS sequence"/>
</dbReference>
<protein>
    <recommendedName>
        <fullName evidence="3">YdbS-like PH domain-containing protein</fullName>
    </recommendedName>
</protein>
<dbReference type="Pfam" id="PF03703">
    <property type="entry name" value="bPH_2"/>
    <property type="match status" value="1"/>
</dbReference>
<evidence type="ECO:0000313" key="4">
    <source>
        <dbReference type="EMBL" id="PLT43891.1"/>
    </source>
</evidence>
<evidence type="ECO:0000313" key="5">
    <source>
        <dbReference type="Proteomes" id="UP000234789"/>
    </source>
</evidence>
<keyword evidence="5" id="KW-1185">Reference proteome</keyword>
<dbReference type="InterPro" id="IPR005182">
    <property type="entry name" value="YdbS-like_PH"/>
</dbReference>
<keyword evidence="2" id="KW-0472">Membrane</keyword>
<dbReference type="EMBL" id="NFEZ01000004">
    <property type="protein sequence ID" value="PLT43891.1"/>
    <property type="molecule type" value="Genomic_DNA"/>
</dbReference>
<feature type="transmembrane region" description="Helical" evidence="2">
    <location>
        <begin position="103"/>
        <end position="124"/>
    </location>
</feature>
<dbReference type="AlphaFoldDB" id="A0A2N5N0N0"/>
<organism evidence="4 5">
    <name type="scientific">Paenibacillus pasadenensis</name>
    <dbReference type="NCBI Taxonomy" id="217090"/>
    <lineage>
        <taxon>Bacteria</taxon>
        <taxon>Bacillati</taxon>
        <taxon>Bacillota</taxon>
        <taxon>Bacilli</taxon>
        <taxon>Bacillales</taxon>
        <taxon>Paenibacillaceae</taxon>
        <taxon>Paenibacillus</taxon>
    </lineage>
</organism>
<dbReference type="RefSeq" id="WP_180968428.1">
    <property type="nucleotide sequence ID" value="NZ_NFEZ01000004.1"/>
</dbReference>